<dbReference type="Gene3D" id="3.90.1150.10">
    <property type="entry name" value="Aspartate Aminotransferase, domain 1"/>
    <property type="match status" value="1"/>
</dbReference>
<dbReference type="GO" id="GO:0030170">
    <property type="term" value="F:pyridoxal phosphate binding"/>
    <property type="evidence" value="ECO:0007669"/>
    <property type="project" value="InterPro"/>
</dbReference>
<keyword evidence="3 6" id="KW-0808">Transferase</keyword>
<sequence>MSEYNNIKKESLKPTLWHHYSSMKEVVEKGSKVIVSGNGAVIRDLEGKEYIDGLSMLWVVNAGHNRREIIEAMKEQMDLIGYASLFGGYSNAPAVLAASKLKEIAPAGLNRVFFVSGGSEAVETAIKMSRQYFQVKGQGGRYKVISRKEAYHGVTLGALSATGIRVYRQPFEPLVPGFHHVSAPYCYRCEFNKEPGSCNLECAEAIAQAIEWEGPKTVAAVILEPVMNALGAITPPEGYFRRVQEITRQYGVLLIIDEVVCAFGRIGAMFASEIFNIHPDMMVLAKGLTSGYAPLGAVLAKEELGQAFDDYMFIHGLTFGGHTLSTTATLKNIEVIQSEALAQKSMEMGSYLIQGLQTLRRYRTVGDIRGMGLLTAIEYVADKETRKKIPGNVRFAFKVEQLAWDRGLYLCRASVDKTYVAPPLVVSREQINRIIDILDESIGLAEKDFLG</sequence>
<evidence type="ECO:0000256" key="2">
    <source>
        <dbReference type="ARBA" id="ARBA00022576"/>
    </source>
</evidence>
<dbReference type="Pfam" id="PF00202">
    <property type="entry name" value="Aminotran_3"/>
    <property type="match status" value="1"/>
</dbReference>
<comment type="similarity">
    <text evidence="1 5">Belongs to the class-III pyridoxal-phosphate-dependent aminotransferase family.</text>
</comment>
<name>A0A9E2F125_PSYF1</name>
<dbReference type="InterPro" id="IPR015421">
    <property type="entry name" value="PyrdxlP-dep_Trfase_major"/>
</dbReference>
<dbReference type="PANTHER" id="PTHR43094:SF1">
    <property type="entry name" value="AMINOTRANSFERASE CLASS-III"/>
    <property type="match status" value="1"/>
</dbReference>
<dbReference type="PROSITE" id="PS00600">
    <property type="entry name" value="AA_TRANSFER_CLASS_3"/>
    <property type="match status" value="1"/>
</dbReference>
<evidence type="ECO:0000256" key="4">
    <source>
        <dbReference type="ARBA" id="ARBA00022898"/>
    </source>
</evidence>
<evidence type="ECO:0000313" key="6">
    <source>
        <dbReference type="EMBL" id="MBT9144312.1"/>
    </source>
</evidence>
<evidence type="ECO:0000256" key="1">
    <source>
        <dbReference type="ARBA" id="ARBA00008954"/>
    </source>
</evidence>
<dbReference type="InterPro" id="IPR049704">
    <property type="entry name" value="Aminotrans_3_PPA_site"/>
</dbReference>
<dbReference type="EMBL" id="QLTW01000003">
    <property type="protein sequence ID" value="MBT9144312.1"/>
    <property type="molecule type" value="Genomic_DNA"/>
</dbReference>
<dbReference type="Gene3D" id="3.40.640.10">
    <property type="entry name" value="Type I PLP-dependent aspartate aminotransferase-like (Major domain)"/>
    <property type="match status" value="1"/>
</dbReference>
<organism evidence="6 7">
    <name type="scientific">Psychracetigena formicireducens</name>
    <dbReference type="NCBI Taxonomy" id="2986056"/>
    <lineage>
        <taxon>Bacteria</taxon>
        <taxon>Bacillati</taxon>
        <taxon>Candidatus Lithacetigenota</taxon>
        <taxon>Candidatus Psychracetigena</taxon>
    </lineage>
</organism>
<dbReference type="PIRSF" id="PIRSF000521">
    <property type="entry name" value="Transaminase_4ab_Lys_Orn"/>
    <property type="match status" value="1"/>
</dbReference>
<evidence type="ECO:0000313" key="7">
    <source>
        <dbReference type="Proteomes" id="UP000811545"/>
    </source>
</evidence>
<dbReference type="PANTHER" id="PTHR43094">
    <property type="entry name" value="AMINOTRANSFERASE"/>
    <property type="match status" value="1"/>
</dbReference>
<keyword evidence="4 5" id="KW-0663">Pyridoxal phosphate</keyword>
<evidence type="ECO:0000256" key="5">
    <source>
        <dbReference type="RuleBase" id="RU003560"/>
    </source>
</evidence>
<dbReference type="GO" id="GO:0008483">
    <property type="term" value="F:transaminase activity"/>
    <property type="evidence" value="ECO:0007669"/>
    <property type="project" value="UniProtKB-KW"/>
</dbReference>
<dbReference type="Proteomes" id="UP000811545">
    <property type="component" value="Unassembled WGS sequence"/>
</dbReference>
<protein>
    <submittedName>
        <fullName evidence="6">Aminotransferase</fullName>
        <ecNumber evidence="6">2.6.1.-</ecNumber>
    </submittedName>
</protein>
<dbReference type="AlphaFoldDB" id="A0A9E2F125"/>
<reference evidence="6 7" key="1">
    <citation type="journal article" date="2021" name="bioRxiv">
        <title>Unique metabolic strategies in Hadean analogues reveal hints for primordial physiology.</title>
        <authorList>
            <person name="Nobu M.K."/>
            <person name="Nakai R."/>
            <person name="Tamazawa S."/>
            <person name="Mori H."/>
            <person name="Toyoda A."/>
            <person name="Ijiri A."/>
            <person name="Suzuki S."/>
            <person name="Kurokawa K."/>
            <person name="Kamagata Y."/>
            <person name="Tamaki H."/>
        </authorList>
    </citation>
    <scope>NUCLEOTIDE SEQUENCE [LARGE SCALE GENOMIC DNA]</scope>
    <source>
        <strain evidence="6">BS525</strain>
    </source>
</reference>
<accession>A0A9E2F125</accession>
<dbReference type="InterPro" id="IPR015424">
    <property type="entry name" value="PyrdxlP-dep_Trfase"/>
</dbReference>
<comment type="caution">
    <text evidence="6">The sequence shown here is derived from an EMBL/GenBank/DDBJ whole genome shotgun (WGS) entry which is preliminary data.</text>
</comment>
<evidence type="ECO:0000256" key="3">
    <source>
        <dbReference type="ARBA" id="ARBA00022679"/>
    </source>
</evidence>
<dbReference type="CDD" id="cd00610">
    <property type="entry name" value="OAT_like"/>
    <property type="match status" value="1"/>
</dbReference>
<dbReference type="SUPFAM" id="SSF53383">
    <property type="entry name" value="PLP-dependent transferases"/>
    <property type="match status" value="1"/>
</dbReference>
<gene>
    <name evidence="6" type="ORF">DDT42_00144</name>
</gene>
<keyword evidence="2 6" id="KW-0032">Aminotransferase</keyword>
<proteinExistence type="inferred from homology"/>
<dbReference type="FunFam" id="3.40.640.10:FF:000014">
    <property type="entry name" value="Adenosylmethionine-8-amino-7-oxononanoate aminotransferase, probable"/>
    <property type="match status" value="1"/>
</dbReference>
<dbReference type="EC" id="2.6.1.-" evidence="6"/>
<dbReference type="InterPro" id="IPR015422">
    <property type="entry name" value="PyrdxlP-dep_Trfase_small"/>
</dbReference>
<dbReference type="InterPro" id="IPR005814">
    <property type="entry name" value="Aminotrans_3"/>
</dbReference>